<comment type="caution">
    <text evidence="13">The sequence shown here is derived from an EMBL/GenBank/DDBJ whole genome shotgun (WGS) entry which is preliminary data.</text>
</comment>
<dbReference type="Pfam" id="PF03453">
    <property type="entry name" value="MoeA_N"/>
    <property type="match status" value="1"/>
</dbReference>
<dbReference type="FunFam" id="3.40.980.10:FF:000004">
    <property type="entry name" value="Molybdopterin molybdenumtransferase"/>
    <property type="match status" value="1"/>
</dbReference>
<organism evidence="13 14">
    <name type="scientific">Natronospirillum operosum</name>
    <dbReference type="NCBI Taxonomy" id="2759953"/>
    <lineage>
        <taxon>Bacteria</taxon>
        <taxon>Pseudomonadati</taxon>
        <taxon>Pseudomonadota</taxon>
        <taxon>Gammaproteobacteria</taxon>
        <taxon>Oceanospirillales</taxon>
        <taxon>Natronospirillaceae</taxon>
        <taxon>Natronospirillum</taxon>
    </lineage>
</organism>
<evidence type="ECO:0000256" key="8">
    <source>
        <dbReference type="ARBA" id="ARBA00022842"/>
    </source>
</evidence>
<protein>
    <recommendedName>
        <fullName evidence="11">Molybdopterin molybdenumtransferase</fullName>
        <ecNumber evidence="11">2.10.1.1</ecNumber>
    </recommendedName>
</protein>
<dbReference type="PANTHER" id="PTHR10192">
    <property type="entry name" value="MOLYBDOPTERIN BIOSYNTHESIS PROTEIN"/>
    <property type="match status" value="1"/>
</dbReference>
<dbReference type="SUPFAM" id="SSF53218">
    <property type="entry name" value="Molybdenum cofactor biosynthesis proteins"/>
    <property type="match status" value="1"/>
</dbReference>
<keyword evidence="5 11" id="KW-0500">Molybdenum</keyword>
<comment type="cofactor">
    <cofactor evidence="1 11">
        <name>Mg(2+)</name>
        <dbReference type="ChEBI" id="CHEBI:18420"/>
    </cofactor>
</comment>
<dbReference type="NCBIfam" id="TIGR00177">
    <property type="entry name" value="molyb_syn"/>
    <property type="match status" value="1"/>
</dbReference>
<evidence type="ECO:0000256" key="10">
    <source>
        <dbReference type="ARBA" id="ARBA00047317"/>
    </source>
</evidence>
<evidence type="ECO:0000256" key="11">
    <source>
        <dbReference type="RuleBase" id="RU365090"/>
    </source>
</evidence>
<evidence type="ECO:0000256" key="5">
    <source>
        <dbReference type="ARBA" id="ARBA00022505"/>
    </source>
</evidence>
<dbReference type="GO" id="GO:0046872">
    <property type="term" value="F:metal ion binding"/>
    <property type="evidence" value="ECO:0007669"/>
    <property type="project" value="UniProtKB-UniRule"/>
</dbReference>
<reference evidence="13 14" key="1">
    <citation type="submission" date="2019-04" db="EMBL/GenBank/DDBJ databases">
        <title>Natronospirillum operosus gen. nov., sp. nov., a haloalkaliphilic satellite isolated from decaying biomass of laboratory culture of cyanobacterium Geitlerinema sp. and proposal of Natronospirillaceae fam. nov. and Saccharospirillaceae fam. nov.</title>
        <authorList>
            <person name="Kevbrin V."/>
            <person name="Boltyanskaya Y."/>
            <person name="Koziaeva V."/>
            <person name="Grouzdev D.S."/>
            <person name="Park M."/>
            <person name="Cho J."/>
        </authorList>
    </citation>
    <scope>NUCLEOTIDE SEQUENCE [LARGE SCALE GENOMIC DNA]</scope>
    <source>
        <strain evidence="13 14">G-116</strain>
    </source>
</reference>
<dbReference type="InterPro" id="IPR005110">
    <property type="entry name" value="MoeA_linker/N"/>
</dbReference>
<dbReference type="Pfam" id="PF00994">
    <property type="entry name" value="MoCF_biosynth"/>
    <property type="match status" value="1"/>
</dbReference>
<evidence type="ECO:0000256" key="1">
    <source>
        <dbReference type="ARBA" id="ARBA00001946"/>
    </source>
</evidence>
<keyword evidence="6 11" id="KW-0808">Transferase</keyword>
<dbReference type="CDD" id="cd00887">
    <property type="entry name" value="MoeA"/>
    <property type="match status" value="1"/>
</dbReference>
<dbReference type="GO" id="GO:0006777">
    <property type="term" value="P:Mo-molybdopterin cofactor biosynthetic process"/>
    <property type="evidence" value="ECO:0007669"/>
    <property type="project" value="UniProtKB-UniRule"/>
</dbReference>
<evidence type="ECO:0000256" key="4">
    <source>
        <dbReference type="ARBA" id="ARBA00010763"/>
    </source>
</evidence>
<dbReference type="InterPro" id="IPR005111">
    <property type="entry name" value="MoeA_C_domain_IV"/>
</dbReference>
<evidence type="ECO:0000259" key="12">
    <source>
        <dbReference type="SMART" id="SM00852"/>
    </source>
</evidence>
<evidence type="ECO:0000313" key="14">
    <source>
        <dbReference type="Proteomes" id="UP000297475"/>
    </source>
</evidence>
<dbReference type="InterPro" id="IPR036135">
    <property type="entry name" value="MoeA_linker/N_sf"/>
</dbReference>
<keyword evidence="7 11" id="KW-0479">Metal-binding</keyword>
<dbReference type="InterPro" id="IPR036688">
    <property type="entry name" value="MoeA_C_domain_IV_sf"/>
</dbReference>
<dbReference type="InterPro" id="IPR008284">
    <property type="entry name" value="MoCF_biosynth_CS"/>
</dbReference>
<dbReference type="InterPro" id="IPR001453">
    <property type="entry name" value="MoaB/Mog_dom"/>
</dbReference>
<dbReference type="AlphaFoldDB" id="A0A4Z0WB57"/>
<accession>A0A4Z0WB57</accession>
<comment type="pathway">
    <text evidence="3 11">Cofactor biosynthesis; molybdopterin biosynthesis.</text>
</comment>
<evidence type="ECO:0000313" key="13">
    <source>
        <dbReference type="EMBL" id="TGG92981.1"/>
    </source>
</evidence>
<evidence type="ECO:0000256" key="2">
    <source>
        <dbReference type="ARBA" id="ARBA00002901"/>
    </source>
</evidence>
<keyword evidence="8 11" id="KW-0460">Magnesium</keyword>
<name>A0A4Z0WB57_9GAMM</name>
<dbReference type="Gene3D" id="2.170.190.11">
    <property type="entry name" value="Molybdopterin biosynthesis moea protein, domain 3"/>
    <property type="match status" value="1"/>
</dbReference>
<dbReference type="Gene3D" id="3.40.980.10">
    <property type="entry name" value="MoaB/Mog-like domain"/>
    <property type="match status" value="1"/>
</dbReference>
<dbReference type="SUPFAM" id="SSF63882">
    <property type="entry name" value="MoeA N-terminal region -like"/>
    <property type="match status" value="1"/>
</dbReference>
<keyword evidence="9 11" id="KW-0501">Molybdenum cofactor biosynthesis</keyword>
<dbReference type="Gene3D" id="3.90.105.10">
    <property type="entry name" value="Molybdopterin biosynthesis moea protein, domain 2"/>
    <property type="match status" value="1"/>
</dbReference>
<dbReference type="SMART" id="SM00852">
    <property type="entry name" value="MoCF_biosynth"/>
    <property type="match status" value="1"/>
</dbReference>
<gene>
    <name evidence="13" type="ORF">E4656_12425</name>
</gene>
<dbReference type="SUPFAM" id="SSF63867">
    <property type="entry name" value="MoeA C-terminal domain-like"/>
    <property type="match status" value="1"/>
</dbReference>
<dbReference type="InterPro" id="IPR038987">
    <property type="entry name" value="MoeA-like"/>
</dbReference>
<dbReference type="UniPathway" id="UPA00344"/>
<dbReference type="EMBL" id="SRMF01000004">
    <property type="protein sequence ID" value="TGG92981.1"/>
    <property type="molecule type" value="Genomic_DNA"/>
</dbReference>
<comment type="similarity">
    <text evidence="4 11">Belongs to the MoeA family.</text>
</comment>
<evidence type="ECO:0000256" key="9">
    <source>
        <dbReference type="ARBA" id="ARBA00023150"/>
    </source>
</evidence>
<evidence type="ECO:0000256" key="7">
    <source>
        <dbReference type="ARBA" id="ARBA00022723"/>
    </source>
</evidence>
<dbReference type="Gene3D" id="2.40.340.10">
    <property type="entry name" value="MoeA, C-terminal, domain IV"/>
    <property type="match status" value="1"/>
</dbReference>
<comment type="function">
    <text evidence="2 11">Catalyzes the insertion of molybdate into adenylated molybdopterin with the concomitant release of AMP.</text>
</comment>
<dbReference type="OrthoDB" id="9804758at2"/>
<evidence type="ECO:0000256" key="6">
    <source>
        <dbReference type="ARBA" id="ARBA00022679"/>
    </source>
</evidence>
<dbReference type="EC" id="2.10.1.1" evidence="11"/>
<proteinExistence type="inferred from homology"/>
<feature type="domain" description="MoaB/Mog" evidence="12">
    <location>
        <begin position="173"/>
        <end position="310"/>
    </location>
</feature>
<dbReference type="NCBIfam" id="NF045515">
    <property type="entry name" value="Glp_gephyrin"/>
    <property type="match status" value="1"/>
</dbReference>
<dbReference type="PROSITE" id="PS01079">
    <property type="entry name" value="MOCF_BIOSYNTHESIS_2"/>
    <property type="match status" value="1"/>
</dbReference>
<dbReference type="Pfam" id="PF03454">
    <property type="entry name" value="MoeA_C"/>
    <property type="match status" value="1"/>
</dbReference>
<dbReference type="Proteomes" id="UP000297475">
    <property type="component" value="Unassembled WGS sequence"/>
</dbReference>
<keyword evidence="14" id="KW-1185">Reference proteome</keyword>
<dbReference type="GO" id="GO:0005829">
    <property type="term" value="C:cytosol"/>
    <property type="evidence" value="ECO:0007669"/>
    <property type="project" value="TreeGrafter"/>
</dbReference>
<dbReference type="PANTHER" id="PTHR10192:SF5">
    <property type="entry name" value="GEPHYRIN"/>
    <property type="match status" value="1"/>
</dbReference>
<dbReference type="InterPro" id="IPR036425">
    <property type="entry name" value="MoaB/Mog-like_dom_sf"/>
</dbReference>
<comment type="catalytic activity">
    <reaction evidence="10">
        <text>adenylyl-molybdopterin + molybdate = Mo-molybdopterin + AMP + H(+)</text>
        <dbReference type="Rhea" id="RHEA:35047"/>
        <dbReference type="ChEBI" id="CHEBI:15378"/>
        <dbReference type="ChEBI" id="CHEBI:36264"/>
        <dbReference type="ChEBI" id="CHEBI:62727"/>
        <dbReference type="ChEBI" id="CHEBI:71302"/>
        <dbReference type="ChEBI" id="CHEBI:456215"/>
        <dbReference type="EC" id="2.10.1.1"/>
    </reaction>
</comment>
<evidence type="ECO:0000256" key="3">
    <source>
        <dbReference type="ARBA" id="ARBA00005046"/>
    </source>
</evidence>
<sequence length="404" mass="42469">MAPQQAWALLQRRVRALTETEPCALHAATGRTLARPVRALAQVPPFANSAMDGYAIGPDVTAHDCLNVVGRALAGHPWGGTLKAGEAVRIMTGAPVPAGTHAVVMQEHVAVDGERILLEYHPEAGQNIRPAGDDVQAGQALLTPGEVIGAAQIGLLAAAGVATVTVYRRPRIALLSTGDELREPGQPLGAGQIYDTNRALLHSLLHTLPVEITDFGILPDDPAILAKTLTEAAAGHDLILSSGGVSVGDTDHTRQVLERLGDIGFWKLSIKPGKPLAFGQLDQAWFFGLPGNPVSALVTAYLFMLPALRQLAGQGWHQPPQYSARATAPFRKKPGRTDYQRARLNRSVNGHLLVSPCGPQGSHQLSVLATANAFAVLPGAAGSIPEGDLVTVLPFPQTLTGLAL</sequence>
<dbReference type="GO" id="GO:0061599">
    <property type="term" value="F:molybdopterin molybdotransferase activity"/>
    <property type="evidence" value="ECO:0007669"/>
    <property type="project" value="UniProtKB-UniRule"/>
</dbReference>